<gene>
    <name evidence="3" type="ORF">SAMN04488028_102554</name>
</gene>
<evidence type="ECO:0000259" key="2">
    <source>
        <dbReference type="Pfam" id="PF00156"/>
    </source>
</evidence>
<dbReference type="InterPro" id="IPR029057">
    <property type="entry name" value="PRTase-like"/>
</dbReference>
<dbReference type="InterPro" id="IPR000836">
    <property type="entry name" value="PRTase_dom"/>
</dbReference>
<dbReference type="EMBL" id="FRAA01000002">
    <property type="protein sequence ID" value="SHK03188.1"/>
    <property type="molecule type" value="Genomic_DNA"/>
</dbReference>
<dbReference type="InterPro" id="IPR051910">
    <property type="entry name" value="ComF/GntX_DNA_util-trans"/>
</dbReference>
<reference evidence="4" key="1">
    <citation type="submission" date="2016-11" db="EMBL/GenBank/DDBJ databases">
        <authorList>
            <person name="Varghese N."/>
            <person name="Submissions S."/>
        </authorList>
    </citation>
    <scope>NUCLEOTIDE SEQUENCE [LARGE SCALE GENOMIC DNA]</scope>
    <source>
        <strain evidence="4">DSM 26134</strain>
    </source>
</reference>
<comment type="similarity">
    <text evidence="1">Belongs to the ComF/GntX family.</text>
</comment>
<dbReference type="Pfam" id="PF00156">
    <property type="entry name" value="Pribosyltran"/>
    <property type="match status" value="1"/>
</dbReference>
<dbReference type="Gene3D" id="3.40.50.2020">
    <property type="match status" value="1"/>
</dbReference>
<sequence>MDFTKYWRAFVTLVFPITCADCNRPLVEGEEFLCLHCRMDLPLTNYHLINPNPLETALSGYITISRAHAYLKYNKKGTAQKLLHQLKYGGSKKVGLILGKWMARDLKSDLEASQIDYIVPVPLYRTRSRKRGYNQSMEIARGLSETLAIPIASEVIKRIRMYKSQAQKSRLDRLNSDQSEYKVIDKAMIEGKHILLVDDVITTGATIGAVSRELLLVGEVAKLSIACLATGK</sequence>
<dbReference type="AlphaFoldDB" id="A0A1M6P5H8"/>
<evidence type="ECO:0000313" key="4">
    <source>
        <dbReference type="Proteomes" id="UP000184474"/>
    </source>
</evidence>
<keyword evidence="4" id="KW-1185">Reference proteome</keyword>
<proteinExistence type="inferred from homology"/>
<name>A0A1M6P5H8_REIAG</name>
<evidence type="ECO:0000313" key="3">
    <source>
        <dbReference type="EMBL" id="SHK03188.1"/>
    </source>
</evidence>
<dbReference type="PANTHER" id="PTHR47505">
    <property type="entry name" value="DNA UTILIZATION PROTEIN YHGH"/>
    <property type="match status" value="1"/>
</dbReference>
<dbReference type="Proteomes" id="UP000184474">
    <property type="component" value="Unassembled WGS sequence"/>
</dbReference>
<protein>
    <submittedName>
        <fullName evidence="3">ComF family protein</fullName>
    </submittedName>
</protein>
<evidence type="ECO:0000256" key="1">
    <source>
        <dbReference type="ARBA" id="ARBA00008007"/>
    </source>
</evidence>
<organism evidence="3 4">
    <name type="scientific">Reichenbachiella agariperforans</name>
    <dbReference type="NCBI Taxonomy" id="156994"/>
    <lineage>
        <taxon>Bacteria</taxon>
        <taxon>Pseudomonadati</taxon>
        <taxon>Bacteroidota</taxon>
        <taxon>Cytophagia</taxon>
        <taxon>Cytophagales</taxon>
        <taxon>Reichenbachiellaceae</taxon>
        <taxon>Reichenbachiella</taxon>
    </lineage>
</organism>
<feature type="domain" description="Phosphoribosyltransferase" evidence="2">
    <location>
        <begin position="148"/>
        <end position="230"/>
    </location>
</feature>
<accession>A0A1M6P5H8</accession>
<dbReference type="SUPFAM" id="SSF53271">
    <property type="entry name" value="PRTase-like"/>
    <property type="match status" value="1"/>
</dbReference>
<dbReference type="STRING" id="156994.SAMN04488028_102554"/>
<dbReference type="CDD" id="cd06223">
    <property type="entry name" value="PRTases_typeI"/>
    <property type="match status" value="1"/>
</dbReference>
<dbReference type="PANTHER" id="PTHR47505:SF1">
    <property type="entry name" value="DNA UTILIZATION PROTEIN YHGH"/>
    <property type="match status" value="1"/>
</dbReference>